<feature type="compositionally biased region" description="Polar residues" evidence="1">
    <location>
        <begin position="257"/>
        <end position="278"/>
    </location>
</feature>
<feature type="compositionally biased region" description="Basic residues" evidence="1">
    <location>
        <begin position="162"/>
        <end position="172"/>
    </location>
</feature>
<evidence type="ECO:0000313" key="2">
    <source>
        <dbReference type="EMBL" id="UJO24674.1"/>
    </source>
</evidence>
<dbReference type="Proteomes" id="UP000756132">
    <property type="component" value="Chromosome 12"/>
</dbReference>
<gene>
    <name evidence="2" type="ORF">CLAFUR5_13376</name>
</gene>
<reference evidence="2" key="1">
    <citation type="submission" date="2021-12" db="EMBL/GenBank/DDBJ databases">
        <authorList>
            <person name="Zaccaron A."/>
            <person name="Stergiopoulos I."/>
        </authorList>
    </citation>
    <scope>NUCLEOTIDE SEQUENCE</scope>
    <source>
        <strain evidence="2">Race5_Kim</strain>
    </source>
</reference>
<evidence type="ECO:0000256" key="1">
    <source>
        <dbReference type="SAM" id="MobiDB-lite"/>
    </source>
</evidence>
<feature type="region of interest" description="Disordered" evidence="1">
    <location>
        <begin position="1"/>
        <end position="98"/>
    </location>
</feature>
<accession>A0A9Q8PL88</accession>
<sequence>MSNPSTPRSRSRSKRSTTNLSNLRLAPLSTKFAEPSDDVGKGPKTPKSPYADDDATFTRQHPSYLQGRSAPTTPGILSRSSSRKHLGGGLSRRVSIYDDDNALADGDADAEDEVQYTYNANARSLAQNRGRADFGSGNIPKAKSEAAITAQRHGLSGQGVPLRKHGNVRRPKSGIATPRHLDDDDWLRHTGSTAAALVQEGKGQIWRSSTNLTVPESEDDEDDDRYEEMARLSASTAKLQLGQFEGPGSPVLARSGRSASNWGSRYGSRNASQRTSRIASPVGTRTPRRAQDVPGYFDTPVHEAPAEDEVAFAKPREESDEYEDRAEVDKLSQSNSFGLGSVVDKLMNFNLFKNDEGAETTDDDLGSARRSESPDEARNRMTAEMERRREEKERLAAQPRPAPMGDGKDGKGEVGGWTDAAWLLSVASKAMF</sequence>
<dbReference type="GeneID" id="71993254"/>
<reference evidence="2" key="2">
    <citation type="journal article" date="2022" name="Microb. Genom.">
        <title>A chromosome-scale genome assembly of the tomato pathogen Cladosporium fulvum reveals a compartmentalized genome architecture and the presence of a dispensable chromosome.</title>
        <authorList>
            <person name="Zaccaron A.Z."/>
            <person name="Chen L.H."/>
            <person name="Samaras A."/>
            <person name="Stergiopoulos I."/>
        </authorList>
    </citation>
    <scope>NUCLEOTIDE SEQUENCE</scope>
    <source>
        <strain evidence="2">Race5_Kim</strain>
    </source>
</reference>
<organism evidence="2 3">
    <name type="scientific">Passalora fulva</name>
    <name type="common">Tomato leaf mold</name>
    <name type="synonym">Cladosporium fulvum</name>
    <dbReference type="NCBI Taxonomy" id="5499"/>
    <lineage>
        <taxon>Eukaryota</taxon>
        <taxon>Fungi</taxon>
        <taxon>Dikarya</taxon>
        <taxon>Ascomycota</taxon>
        <taxon>Pezizomycotina</taxon>
        <taxon>Dothideomycetes</taxon>
        <taxon>Dothideomycetidae</taxon>
        <taxon>Mycosphaerellales</taxon>
        <taxon>Mycosphaerellaceae</taxon>
        <taxon>Fulvia</taxon>
    </lineage>
</organism>
<proteinExistence type="predicted"/>
<feature type="region of interest" description="Disordered" evidence="1">
    <location>
        <begin position="356"/>
        <end position="414"/>
    </location>
</feature>
<feature type="region of interest" description="Disordered" evidence="1">
    <location>
        <begin position="242"/>
        <end position="330"/>
    </location>
</feature>
<dbReference type="AlphaFoldDB" id="A0A9Q8PL88"/>
<name>A0A9Q8PL88_PASFU</name>
<dbReference type="EMBL" id="CP090174">
    <property type="protein sequence ID" value="UJO24674.1"/>
    <property type="molecule type" value="Genomic_DNA"/>
</dbReference>
<protein>
    <submittedName>
        <fullName evidence="2">Uncharacterized protein</fullName>
    </submittedName>
</protein>
<dbReference type="OrthoDB" id="5339776at2759"/>
<dbReference type="RefSeq" id="XP_047769040.1">
    <property type="nucleotide sequence ID" value="XM_047912524.1"/>
</dbReference>
<keyword evidence="3" id="KW-1185">Reference proteome</keyword>
<dbReference type="KEGG" id="ffu:CLAFUR5_13376"/>
<evidence type="ECO:0000313" key="3">
    <source>
        <dbReference type="Proteomes" id="UP000756132"/>
    </source>
</evidence>
<feature type="compositionally biased region" description="Basic and acidic residues" evidence="1">
    <location>
        <begin position="366"/>
        <end position="395"/>
    </location>
</feature>
<feature type="region of interest" description="Disordered" evidence="1">
    <location>
        <begin position="155"/>
        <end position="183"/>
    </location>
</feature>
<dbReference type="Pfam" id="PF13136">
    <property type="entry name" value="DUF3984"/>
    <property type="match status" value="1"/>
</dbReference>
<dbReference type="InterPro" id="IPR025040">
    <property type="entry name" value="DUF3984"/>
</dbReference>